<dbReference type="Proteomes" id="UP000010808">
    <property type="component" value="Chromosome"/>
</dbReference>
<organism evidence="1 2">
    <name type="scientific">Maridesulfovibrio hydrothermalis AM13 = DSM 14728</name>
    <dbReference type="NCBI Taxonomy" id="1121451"/>
    <lineage>
        <taxon>Bacteria</taxon>
        <taxon>Pseudomonadati</taxon>
        <taxon>Thermodesulfobacteriota</taxon>
        <taxon>Desulfovibrionia</taxon>
        <taxon>Desulfovibrionales</taxon>
        <taxon>Desulfovibrionaceae</taxon>
        <taxon>Maridesulfovibrio</taxon>
    </lineage>
</organism>
<dbReference type="AlphaFoldDB" id="L0RD90"/>
<name>L0RD90_9BACT</name>
<dbReference type="HOGENOM" id="CLU_3079169_0_0_7"/>
<evidence type="ECO:0000313" key="1">
    <source>
        <dbReference type="EMBL" id="CCO24743.1"/>
    </source>
</evidence>
<dbReference type="KEGG" id="dhy:DESAM_22476"/>
<gene>
    <name evidence="1" type="ORF">DESAM_22476</name>
</gene>
<accession>L0RD90</accession>
<evidence type="ECO:0000313" key="2">
    <source>
        <dbReference type="Proteomes" id="UP000010808"/>
    </source>
</evidence>
<dbReference type="EMBL" id="FO203522">
    <property type="protein sequence ID" value="CCO24743.1"/>
    <property type="molecule type" value="Genomic_DNA"/>
</dbReference>
<reference evidence="1 2" key="1">
    <citation type="submission" date="2012-10" db="EMBL/GenBank/DDBJ databases">
        <authorList>
            <person name="Genoscope - CEA"/>
        </authorList>
    </citation>
    <scope>NUCLEOTIDE SEQUENCE [LARGE SCALE GENOMIC DNA]</scope>
    <source>
        <strain evidence="2">AM13 / DSM 14728</strain>
    </source>
</reference>
<keyword evidence="2" id="KW-1185">Reference proteome</keyword>
<proteinExistence type="predicted"/>
<protein>
    <submittedName>
        <fullName evidence="1">Uncharacterized protein</fullName>
    </submittedName>
</protein>
<sequence length="52" mass="6121">MITIGSKIMYAINNTYRQNPKSIQRKNLNSRMITIYYKPAARSFIQIRQTAI</sequence>